<gene>
    <name evidence="5" type="ORF">P2G67_00450</name>
</gene>
<name>A0ABT5YHS5_9PROT</name>
<dbReference type="NCBIfam" id="TIGR01409">
    <property type="entry name" value="TAT_signal_seq"/>
    <property type="match status" value="1"/>
</dbReference>
<evidence type="ECO:0000259" key="4">
    <source>
        <dbReference type="Pfam" id="PF13458"/>
    </source>
</evidence>
<dbReference type="Gene3D" id="3.40.50.2300">
    <property type="match status" value="2"/>
</dbReference>
<keyword evidence="3" id="KW-0029">Amino-acid transport</keyword>
<dbReference type="InterPro" id="IPR006311">
    <property type="entry name" value="TAT_signal"/>
</dbReference>
<dbReference type="EMBL" id="JARHUD010000001">
    <property type="protein sequence ID" value="MDF2094439.1"/>
    <property type="molecule type" value="Genomic_DNA"/>
</dbReference>
<dbReference type="InterPro" id="IPR019546">
    <property type="entry name" value="TAT_signal_bac_arc"/>
</dbReference>
<protein>
    <submittedName>
        <fullName evidence="5">ABC transporter substrate-binding protein</fullName>
    </submittedName>
</protein>
<keyword evidence="3" id="KW-0813">Transport</keyword>
<dbReference type="CDD" id="cd19987">
    <property type="entry name" value="PBP1_SBP-like"/>
    <property type="match status" value="1"/>
</dbReference>
<accession>A0ABT5YHS5</accession>
<organism evidence="5 6">
    <name type="scientific">Aquibaculum arenosum</name>
    <dbReference type="NCBI Taxonomy" id="3032591"/>
    <lineage>
        <taxon>Bacteria</taxon>
        <taxon>Pseudomonadati</taxon>
        <taxon>Pseudomonadota</taxon>
        <taxon>Alphaproteobacteria</taxon>
        <taxon>Rhodospirillales</taxon>
        <taxon>Rhodovibrionaceae</taxon>
        <taxon>Aquibaculum</taxon>
    </lineage>
</organism>
<feature type="domain" description="Leucine-binding protein" evidence="4">
    <location>
        <begin position="47"/>
        <end position="408"/>
    </location>
</feature>
<dbReference type="InterPro" id="IPR051010">
    <property type="entry name" value="BCAA_transport"/>
</dbReference>
<keyword evidence="6" id="KW-1185">Reference proteome</keyword>
<dbReference type="InterPro" id="IPR028081">
    <property type="entry name" value="Leu-bd"/>
</dbReference>
<evidence type="ECO:0000313" key="5">
    <source>
        <dbReference type="EMBL" id="MDF2094439.1"/>
    </source>
</evidence>
<reference evidence="5 6" key="1">
    <citation type="submission" date="2023-03" db="EMBL/GenBank/DDBJ databases">
        <title>Fodinicurvata sp. CAU 1616 isolated from sea sendiment.</title>
        <authorList>
            <person name="Kim W."/>
        </authorList>
    </citation>
    <scope>NUCLEOTIDE SEQUENCE [LARGE SCALE GENOMIC DNA]</scope>
    <source>
        <strain evidence="5 6">CAU 1616</strain>
    </source>
</reference>
<evidence type="ECO:0000313" key="6">
    <source>
        <dbReference type="Proteomes" id="UP001215503"/>
    </source>
</evidence>
<comment type="caution">
    <text evidence="5">The sequence shown here is derived from an EMBL/GenBank/DDBJ whole genome shotgun (WGS) entry which is preliminary data.</text>
</comment>
<proteinExistence type="inferred from homology"/>
<dbReference type="PANTHER" id="PTHR30483">
    <property type="entry name" value="LEUCINE-SPECIFIC-BINDING PROTEIN"/>
    <property type="match status" value="1"/>
</dbReference>
<evidence type="ECO:0000256" key="2">
    <source>
        <dbReference type="ARBA" id="ARBA00022729"/>
    </source>
</evidence>
<dbReference type="InterPro" id="IPR028082">
    <property type="entry name" value="Peripla_BP_I"/>
</dbReference>
<evidence type="ECO:0000256" key="1">
    <source>
        <dbReference type="ARBA" id="ARBA00010062"/>
    </source>
</evidence>
<dbReference type="PROSITE" id="PS51318">
    <property type="entry name" value="TAT"/>
    <property type="match status" value="1"/>
</dbReference>
<dbReference type="PANTHER" id="PTHR30483:SF6">
    <property type="entry name" value="PERIPLASMIC BINDING PROTEIN OF ABC TRANSPORTER FOR NATURAL AMINO ACIDS"/>
    <property type="match status" value="1"/>
</dbReference>
<comment type="similarity">
    <text evidence="1">Belongs to the leucine-binding protein family.</text>
</comment>
<evidence type="ECO:0000256" key="3">
    <source>
        <dbReference type="ARBA" id="ARBA00022970"/>
    </source>
</evidence>
<dbReference type="Proteomes" id="UP001215503">
    <property type="component" value="Unassembled WGS sequence"/>
</dbReference>
<sequence length="447" mass="48468">MMNFRNVDRRRFLKTTAIAGAGLAMPTIFTSASRAQEFCNMPTGGSVTFGFSVPLSGPYGDEGADQLRGYELAVQHLNGEGDGGMLNTFKGSVLKGNGVLGKKVEFVSGDSQALADAGRATSNRMIERDGAIMVTGSVSSAEAIAVQSLCSDKGIIYMAGLTHSNDTTGKDKRRNGFRHFFNAYMSGQALAPVIVDAYGADRRAYHITADYNWGWSQEESIVEATESLGWETAERVLTPLGTSDYSQWLTPVANSGADVLVLNHYGNDMANALTQAVQFGLRERQANGKNFEIVVPMFSDLNAQAAGDAVKDILGTANWMWKLEDEGTQAFVRSFGQAYGHPPSQSAHTGYVQALLYANACERAGTFNPEGVVEALEDFEFDGLGDGPTLYRGGDHQCFKQVLVVKGNEDPEDRFDIQDVFQVVDSEQILYEDDKWGGELGPIRSQC</sequence>
<dbReference type="Pfam" id="PF13458">
    <property type="entry name" value="Peripla_BP_6"/>
    <property type="match status" value="1"/>
</dbReference>
<dbReference type="SUPFAM" id="SSF53822">
    <property type="entry name" value="Periplasmic binding protein-like I"/>
    <property type="match status" value="1"/>
</dbReference>
<keyword evidence="2" id="KW-0732">Signal</keyword>